<gene>
    <name evidence="1" type="ORF">LCGC14_1256950</name>
</gene>
<dbReference type="AlphaFoldDB" id="A0A0F9L4M0"/>
<reference evidence="1" key="1">
    <citation type="journal article" date="2015" name="Nature">
        <title>Complex archaea that bridge the gap between prokaryotes and eukaryotes.</title>
        <authorList>
            <person name="Spang A."/>
            <person name="Saw J.H."/>
            <person name="Jorgensen S.L."/>
            <person name="Zaremba-Niedzwiedzka K."/>
            <person name="Martijn J."/>
            <person name="Lind A.E."/>
            <person name="van Eijk R."/>
            <person name="Schleper C."/>
            <person name="Guy L."/>
            <person name="Ettema T.J."/>
        </authorList>
    </citation>
    <scope>NUCLEOTIDE SEQUENCE</scope>
</reference>
<sequence length="173" mass="20052">MAENLLSLLDEPLPPDGIMPYPTVALRRAVGGETTFYAEKEIRVSESKTRVLVGECAAEPGELLRDATLRFIPDWKENLHYRLKISRRADGDLVFQKALKDWCRSSILFFANTFCYSIDPRLPTRRKTPFVTFPFQDDYMTWLVWMIRRQQSAPTEKGRDQGASWMCVIVSVW</sequence>
<dbReference type="EMBL" id="LAZR01006935">
    <property type="protein sequence ID" value="KKM88603.1"/>
    <property type="molecule type" value="Genomic_DNA"/>
</dbReference>
<feature type="non-terminal residue" evidence="1">
    <location>
        <position position="173"/>
    </location>
</feature>
<organism evidence="1">
    <name type="scientific">marine sediment metagenome</name>
    <dbReference type="NCBI Taxonomy" id="412755"/>
    <lineage>
        <taxon>unclassified sequences</taxon>
        <taxon>metagenomes</taxon>
        <taxon>ecological metagenomes</taxon>
    </lineage>
</organism>
<proteinExistence type="predicted"/>
<protein>
    <submittedName>
        <fullName evidence="1">Uncharacterized protein</fullName>
    </submittedName>
</protein>
<comment type="caution">
    <text evidence="1">The sequence shown here is derived from an EMBL/GenBank/DDBJ whole genome shotgun (WGS) entry which is preliminary data.</text>
</comment>
<name>A0A0F9L4M0_9ZZZZ</name>
<dbReference type="Gene3D" id="3.40.50.300">
    <property type="entry name" value="P-loop containing nucleotide triphosphate hydrolases"/>
    <property type="match status" value="1"/>
</dbReference>
<evidence type="ECO:0000313" key="1">
    <source>
        <dbReference type="EMBL" id="KKM88603.1"/>
    </source>
</evidence>
<dbReference type="InterPro" id="IPR027417">
    <property type="entry name" value="P-loop_NTPase"/>
</dbReference>
<accession>A0A0F9L4M0</accession>